<gene>
    <name evidence="2" type="ORF">P9H32_09290</name>
</gene>
<dbReference type="RefSeq" id="WP_322608614.1">
    <property type="nucleotide sequence ID" value="NZ_JARVCO010000010.1"/>
</dbReference>
<sequence>MARNPKWKRDEVILALDLYFKVEKSKINKNHPDIIALSKELQTLSIHAPEVRVDGFRSPGSVSMKMNNFLPFDPDYAGEGLPAGSKLDKEIWDEFFDSKKQLRKEASAIRAKTQKKSTEEFNEVSEEFTVSEGKKLMRKHRIRERKSIITQKKKKQVLEKSGKLECEICGFDFYAQYGDIGYGFAECHHTKPLSDLEKTTKTRLKDLCIVCANCHRMLHKKTPPYTKAEMKTIIHEWN</sequence>
<reference evidence="2 3" key="1">
    <citation type="journal article" date="2024" name="Appl. Environ. Microbiol.">
        <title>Pontiella agarivorans sp. nov., a novel marine anaerobic bacterium capable of degrading macroalgal polysaccharides and fixing nitrogen.</title>
        <authorList>
            <person name="Liu N."/>
            <person name="Kivenson V."/>
            <person name="Peng X."/>
            <person name="Cui Z."/>
            <person name="Lankiewicz T.S."/>
            <person name="Gosselin K.M."/>
            <person name="English C.J."/>
            <person name="Blair E.M."/>
            <person name="O'Malley M.A."/>
            <person name="Valentine D.L."/>
        </authorList>
    </citation>
    <scope>NUCLEOTIDE SEQUENCE [LARGE SCALE GENOMIC DNA]</scope>
    <source>
        <strain evidence="2 3">NLcol2</strain>
    </source>
</reference>
<keyword evidence="2" id="KW-0540">Nuclease</keyword>
<dbReference type="Proteomes" id="UP001290861">
    <property type="component" value="Unassembled WGS sequence"/>
</dbReference>
<keyword evidence="2" id="KW-0378">Hydrolase</keyword>
<accession>A0ABU5MX85</accession>
<evidence type="ECO:0000313" key="2">
    <source>
        <dbReference type="EMBL" id="MDZ8118821.1"/>
    </source>
</evidence>
<keyword evidence="3" id="KW-1185">Reference proteome</keyword>
<dbReference type="EMBL" id="JARVCO010000010">
    <property type="protein sequence ID" value="MDZ8118821.1"/>
    <property type="molecule type" value="Genomic_DNA"/>
</dbReference>
<proteinExistence type="predicted"/>
<dbReference type="GO" id="GO:0004519">
    <property type="term" value="F:endonuclease activity"/>
    <property type="evidence" value="ECO:0007669"/>
    <property type="project" value="UniProtKB-KW"/>
</dbReference>
<protein>
    <submittedName>
        <fullName evidence="2">HNH endonuclease</fullName>
    </submittedName>
</protein>
<name>A0ABU5MX85_9BACT</name>
<evidence type="ECO:0000259" key="1">
    <source>
        <dbReference type="SMART" id="SM00507"/>
    </source>
</evidence>
<dbReference type="InterPro" id="IPR002711">
    <property type="entry name" value="HNH"/>
</dbReference>
<dbReference type="InterPro" id="IPR003615">
    <property type="entry name" value="HNH_nuc"/>
</dbReference>
<feature type="domain" description="HNH nuclease" evidence="1">
    <location>
        <begin position="153"/>
        <end position="216"/>
    </location>
</feature>
<dbReference type="SMART" id="SM00507">
    <property type="entry name" value="HNHc"/>
    <property type="match status" value="1"/>
</dbReference>
<keyword evidence="2" id="KW-0255">Endonuclease</keyword>
<evidence type="ECO:0000313" key="3">
    <source>
        <dbReference type="Proteomes" id="UP001290861"/>
    </source>
</evidence>
<dbReference type="Pfam" id="PF01844">
    <property type="entry name" value="HNH"/>
    <property type="match status" value="1"/>
</dbReference>
<comment type="caution">
    <text evidence="2">The sequence shown here is derived from an EMBL/GenBank/DDBJ whole genome shotgun (WGS) entry which is preliminary data.</text>
</comment>
<organism evidence="2 3">
    <name type="scientific">Pontiella agarivorans</name>
    <dbReference type="NCBI Taxonomy" id="3038953"/>
    <lineage>
        <taxon>Bacteria</taxon>
        <taxon>Pseudomonadati</taxon>
        <taxon>Kiritimatiellota</taxon>
        <taxon>Kiritimatiellia</taxon>
        <taxon>Kiritimatiellales</taxon>
        <taxon>Pontiellaceae</taxon>
        <taxon>Pontiella</taxon>
    </lineage>
</organism>